<dbReference type="AlphaFoldDB" id="A0ABD5V1A0"/>
<feature type="transmembrane region" description="Helical" evidence="1">
    <location>
        <begin position="148"/>
        <end position="166"/>
    </location>
</feature>
<feature type="transmembrane region" description="Helical" evidence="1">
    <location>
        <begin position="172"/>
        <end position="191"/>
    </location>
</feature>
<evidence type="ECO:0000313" key="3">
    <source>
        <dbReference type="Proteomes" id="UP001596312"/>
    </source>
</evidence>
<accession>A0ABD5V1A0</accession>
<evidence type="ECO:0000313" key="2">
    <source>
        <dbReference type="EMBL" id="MFC6905150.1"/>
    </source>
</evidence>
<proteinExistence type="predicted"/>
<feature type="transmembrane region" description="Helical" evidence="1">
    <location>
        <begin position="203"/>
        <end position="228"/>
    </location>
</feature>
<protein>
    <recommendedName>
        <fullName evidence="4">Bax inhibitor-1/YccA family protein</fullName>
    </recommendedName>
</protein>
<evidence type="ECO:0008006" key="4">
    <source>
        <dbReference type="Google" id="ProtNLM"/>
    </source>
</evidence>
<feature type="transmembrane region" description="Helical" evidence="1">
    <location>
        <begin position="114"/>
        <end position="136"/>
    </location>
</feature>
<evidence type="ECO:0000256" key="1">
    <source>
        <dbReference type="SAM" id="Phobius"/>
    </source>
</evidence>
<dbReference type="Proteomes" id="UP001596312">
    <property type="component" value="Unassembled WGS sequence"/>
</dbReference>
<feature type="transmembrane region" description="Helical" evidence="1">
    <location>
        <begin position="85"/>
        <end position="108"/>
    </location>
</feature>
<keyword evidence="1" id="KW-0812">Transmembrane</keyword>
<sequence>MSHETRGETRRGLLLSTREWKVVFIATALMVLNVLLMAVLATTPLAAVNDALFSAPILGVLVYGAALFVGEWVAERGVTNGNGPLALVGLVILQGAFGTFGAGVLSFAPPELRLTALAITAAVTGGLTLLLALYVYARSKSFDRWSTYSMGAFLLGIGAIAVGTFVEPLLLLAGFVLILAGFLFRLGWEIWRVRERRDLPATLAGIGVYIAAMGVFVHVLQIVLRLLARRE</sequence>
<keyword evidence="1" id="KW-0472">Membrane</keyword>
<keyword evidence="3" id="KW-1185">Reference proteome</keyword>
<comment type="caution">
    <text evidence="2">The sequence shown here is derived from an EMBL/GenBank/DDBJ whole genome shotgun (WGS) entry which is preliminary data.</text>
</comment>
<feature type="transmembrane region" description="Helical" evidence="1">
    <location>
        <begin position="20"/>
        <end position="41"/>
    </location>
</feature>
<dbReference type="RefSeq" id="WP_340603661.1">
    <property type="nucleotide sequence ID" value="NZ_JBBMXV010000002.1"/>
</dbReference>
<name>A0ABD5V1A0_9EURY</name>
<keyword evidence="1" id="KW-1133">Transmembrane helix</keyword>
<feature type="transmembrane region" description="Helical" evidence="1">
    <location>
        <begin position="53"/>
        <end position="73"/>
    </location>
</feature>
<gene>
    <name evidence="2" type="ORF">ACFQGH_08060</name>
</gene>
<organism evidence="2 3">
    <name type="scientific">Halalkalicoccus tibetensis</name>
    <dbReference type="NCBI Taxonomy" id="175632"/>
    <lineage>
        <taxon>Archaea</taxon>
        <taxon>Methanobacteriati</taxon>
        <taxon>Methanobacteriota</taxon>
        <taxon>Stenosarchaea group</taxon>
        <taxon>Halobacteria</taxon>
        <taxon>Halobacteriales</taxon>
        <taxon>Halococcaceae</taxon>
        <taxon>Halalkalicoccus</taxon>
    </lineage>
</organism>
<reference evidence="2 3" key="1">
    <citation type="journal article" date="2019" name="Int. J. Syst. Evol. Microbiol.">
        <title>The Global Catalogue of Microorganisms (GCM) 10K type strain sequencing project: providing services to taxonomists for standard genome sequencing and annotation.</title>
        <authorList>
            <consortium name="The Broad Institute Genomics Platform"/>
            <consortium name="The Broad Institute Genome Sequencing Center for Infectious Disease"/>
            <person name="Wu L."/>
            <person name="Ma J."/>
        </authorList>
    </citation>
    <scope>NUCLEOTIDE SEQUENCE [LARGE SCALE GENOMIC DNA]</scope>
    <source>
        <strain evidence="2 3">CGMCC 1.3240</strain>
    </source>
</reference>
<dbReference type="EMBL" id="JBHSXQ010000002">
    <property type="protein sequence ID" value="MFC6905150.1"/>
    <property type="molecule type" value="Genomic_DNA"/>
</dbReference>